<feature type="transmembrane region" description="Helical" evidence="1">
    <location>
        <begin position="58"/>
        <end position="80"/>
    </location>
</feature>
<comment type="caution">
    <text evidence="2">The sequence shown here is derived from an EMBL/GenBank/DDBJ whole genome shotgun (WGS) entry which is preliminary data.</text>
</comment>
<dbReference type="STRING" id="1423792.FD09_GL002025"/>
<protein>
    <submittedName>
        <fullName evidence="2">Uncharacterized protein</fullName>
    </submittedName>
</protein>
<dbReference type="Proteomes" id="UP000051330">
    <property type="component" value="Unassembled WGS sequence"/>
</dbReference>
<feature type="transmembrane region" description="Helical" evidence="1">
    <location>
        <begin position="27"/>
        <end position="46"/>
    </location>
</feature>
<dbReference type="AlphaFoldDB" id="A0A0R1MU78"/>
<sequence>MTKFTNQYKYEPTSVSTVRRCRFLEDLGLGPAAATLLAVVCIGSLFPGKIFNTVIGPTLGIVVMVEMLVGVYGLLGALIWRRHVQRLVRQKK</sequence>
<dbReference type="RefSeq" id="WP_057822536.1">
    <property type="nucleotide sequence ID" value="NZ_AZEC01000030.1"/>
</dbReference>
<keyword evidence="1" id="KW-0812">Transmembrane</keyword>
<evidence type="ECO:0000313" key="2">
    <source>
        <dbReference type="EMBL" id="KRL07883.1"/>
    </source>
</evidence>
<name>A0A0R1MU78_9LACO</name>
<evidence type="ECO:0000256" key="1">
    <source>
        <dbReference type="SAM" id="Phobius"/>
    </source>
</evidence>
<proteinExistence type="predicted"/>
<reference evidence="2 3" key="1">
    <citation type="journal article" date="2015" name="Genome Announc.">
        <title>Expanding the biotechnology potential of lactobacilli through comparative genomics of 213 strains and associated genera.</title>
        <authorList>
            <person name="Sun Z."/>
            <person name="Harris H.M."/>
            <person name="McCann A."/>
            <person name="Guo C."/>
            <person name="Argimon S."/>
            <person name="Zhang W."/>
            <person name="Yang X."/>
            <person name="Jeffery I.B."/>
            <person name="Cooney J.C."/>
            <person name="Kagawa T.F."/>
            <person name="Liu W."/>
            <person name="Song Y."/>
            <person name="Salvetti E."/>
            <person name="Wrobel A."/>
            <person name="Rasinkangas P."/>
            <person name="Parkhill J."/>
            <person name="Rea M.C."/>
            <person name="O'Sullivan O."/>
            <person name="Ritari J."/>
            <person name="Douillard F.P."/>
            <person name="Paul Ross R."/>
            <person name="Yang R."/>
            <person name="Briner A.E."/>
            <person name="Felis G.E."/>
            <person name="de Vos W.M."/>
            <person name="Barrangou R."/>
            <person name="Klaenhammer T.R."/>
            <person name="Caufield P.W."/>
            <person name="Cui Y."/>
            <person name="Zhang H."/>
            <person name="O'Toole P.W."/>
        </authorList>
    </citation>
    <scope>NUCLEOTIDE SEQUENCE [LARGE SCALE GENOMIC DNA]</scope>
    <source>
        <strain evidence="2 3">DSM 12744</strain>
    </source>
</reference>
<keyword evidence="1" id="KW-1133">Transmembrane helix</keyword>
<dbReference type="PATRIC" id="fig|1423792.3.peg.2055"/>
<keyword evidence="1" id="KW-0472">Membrane</keyword>
<evidence type="ECO:0000313" key="3">
    <source>
        <dbReference type="Proteomes" id="UP000051330"/>
    </source>
</evidence>
<gene>
    <name evidence="2" type="ORF">FD09_GL002025</name>
</gene>
<accession>A0A0R1MU78</accession>
<dbReference type="EMBL" id="AZEC01000030">
    <property type="protein sequence ID" value="KRL07883.1"/>
    <property type="molecule type" value="Genomic_DNA"/>
</dbReference>
<keyword evidence="3" id="KW-1185">Reference proteome</keyword>
<organism evidence="2 3">
    <name type="scientific">Schleiferilactobacillus perolens DSM 12744</name>
    <dbReference type="NCBI Taxonomy" id="1423792"/>
    <lineage>
        <taxon>Bacteria</taxon>
        <taxon>Bacillati</taxon>
        <taxon>Bacillota</taxon>
        <taxon>Bacilli</taxon>
        <taxon>Lactobacillales</taxon>
        <taxon>Lactobacillaceae</taxon>
        <taxon>Schleiferilactobacillus</taxon>
    </lineage>
</organism>